<dbReference type="EMBL" id="CAJVPJ010001063">
    <property type="protein sequence ID" value="CAG8573529.1"/>
    <property type="molecule type" value="Genomic_DNA"/>
</dbReference>
<dbReference type="OrthoDB" id="2387983at2759"/>
<dbReference type="AlphaFoldDB" id="A0A9N9FZ90"/>
<protein>
    <submittedName>
        <fullName evidence="1">2879_t:CDS:1</fullName>
    </submittedName>
</protein>
<proteinExistence type="predicted"/>
<organism evidence="1 2">
    <name type="scientific">Paraglomus occultum</name>
    <dbReference type="NCBI Taxonomy" id="144539"/>
    <lineage>
        <taxon>Eukaryota</taxon>
        <taxon>Fungi</taxon>
        <taxon>Fungi incertae sedis</taxon>
        <taxon>Mucoromycota</taxon>
        <taxon>Glomeromycotina</taxon>
        <taxon>Glomeromycetes</taxon>
        <taxon>Paraglomerales</taxon>
        <taxon>Paraglomeraceae</taxon>
        <taxon>Paraglomus</taxon>
    </lineage>
</organism>
<name>A0A9N9FZ90_9GLOM</name>
<accession>A0A9N9FZ90</accession>
<comment type="caution">
    <text evidence="1">The sequence shown here is derived from an EMBL/GenBank/DDBJ whole genome shotgun (WGS) entry which is preliminary data.</text>
</comment>
<reference evidence="1" key="1">
    <citation type="submission" date="2021-06" db="EMBL/GenBank/DDBJ databases">
        <authorList>
            <person name="Kallberg Y."/>
            <person name="Tangrot J."/>
            <person name="Rosling A."/>
        </authorList>
    </citation>
    <scope>NUCLEOTIDE SEQUENCE</scope>
    <source>
        <strain evidence="1">IA702</strain>
    </source>
</reference>
<evidence type="ECO:0000313" key="2">
    <source>
        <dbReference type="Proteomes" id="UP000789572"/>
    </source>
</evidence>
<gene>
    <name evidence="1" type="ORF">POCULU_LOCUS6117</name>
</gene>
<dbReference type="Proteomes" id="UP000789572">
    <property type="component" value="Unassembled WGS sequence"/>
</dbReference>
<sequence>MLLSRKSNDVMATSRGRPINSRLVEHWIDSKNTAYDEISYEFTLIYQASRDGFDDKNFRSMCSNKGPFKIIQIYLMPEPDGKSTAGARAQ</sequence>
<keyword evidence="2" id="KW-1185">Reference proteome</keyword>
<evidence type="ECO:0000313" key="1">
    <source>
        <dbReference type="EMBL" id="CAG8573529.1"/>
    </source>
</evidence>